<evidence type="ECO:0000256" key="7">
    <source>
        <dbReference type="ARBA" id="ARBA00023008"/>
    </source>
</evidence>
<evidence type="ECO:0000256" key="9">
    <source>
        <dbReference type="ARBA" id="ARBA00023157"/>
    </source>
</evidence>
<keyword evidence="5 12" id="KW-0732">Signal</keyword>
<evidence type="ECO:0000256" key="4">
    <source>
        <dbReference type="ARBA" id="ARBA00022723"/>
    </source>
</evidence>
<dbReference type="Pfam" id="PF22810">
    <property type="entry name" value="LPMO_AA14"/>
    <property type="match status" value="1"/>
</dbReference>
<dbReference type="EMBL" id="CM032191">
    <property type="protein sequence ID" value="KAG7086112.1"/>
    <property type="molecule type" value="Genomic_DNA"/>
</dbReference>
<evidence type="ECO:0000256" key="12">
    <source>
        <dbReference type="SAM" id="SignalP"/>
    </source>
</evidence>
<feature type="chain" id="PRO_5040194165" evidence="12">
    <location>
        <begin position="22"/>
        <end position="289"/>
    </location>
</feature>
<dbReference type="GO" id="GO:0005576">
    <property type="term" value="C:extracellular region"/>
    <property type="evidence" value="ECO:0007669"/>
    <property type="project" value="UniProtKB-SubCell"/>
</dbReference>
<dbReference type="AlphaFoldDB" id="A0A9P7RMD0"/>
<proteinExistence type="inferred from homology"/>
<dbReference type="KEGG" id="more:E1B28_003626"/>
<keyword evidence="6" id="KW-0560">Oxidoreductase</keyword>
<accession>A0A9P7RMD0</accession>
<name>A0A9P7RMD0_9AGAR</name>
<organism evidence="13 14">
    <name type="scientific">Marasmius oreades</name>
    <name type="common">fairy-ring Marasmius</name>
    <dbReference type="NCBI Taxonomy" id="181124"/>
    <lineage>
        <taxon>Eukaryota</taxon>
        <taxon>Fungi</taxon>
        <taxon>Dikarya</taxon>
        <taxon>Basidiomycota</taxon>
        <taxon>Agaricomycotina</taxon>
        <taxon>Agaricomycetes</taxon>
        <taxon>Agaricomycetidae</taxon>
        <taxon>Agaricales</taxon>
        <taxon>Marasmiineae</taxon>
        <taxon>Marasmiaceae</taxon>
        <taxon>Marasmius</taxon>
    </lineage>
</organism>
<sequence>MSKIYSLIALLPFIQFGLVNAHVAAWAKGMYCLNGTRPGIDDQDNSAPVQPLFELSKNDWWMQGITKCMDFPPPQGTFLTLPANRDFKVELATNRGFTTLGWGGTRLTKFAGPINVPEDQFGKSGKCITDPNIHTINEETAAGTVFAIAYKSDPRAVQPEDLTVFTVKYHTVWYREVTYDVPDLPECPPDGCVCAWGWVPTDTCGEPNMYMQPFKCTVTGSSPNARPVAPAKPPVYCEGNPSGCTAGAKQMVFYNQLEGNNVQYDSAKGNPYYNERMGFKEGRQADIFT</sequence>
<gene>
    <name evidence="13" type="ORF">E1B28_003626</name>
</gene>
<evidence type="ECO:0000256" key="1">
    <source>
        <dbReference type="ARBA" id="ARBA00001973"/>
    </source>
</evidence>
<keyword evidence="14" id="KW-1185">Reference proteome</keyword>
<keyword evidence="4" id="KW-0479">Metal-binding</keyword>
<dbReference type="InterPro" id="IPR054497">
    <property type="entry name" value="LPMO_AA14"/>
</dbReference>
<keyword evidence="8" id="KW-0503">Monooxygenase</keyword>
<comment type="similarity">
    <text evidence="11">Belongs to the polysaccharide monooxygenase AA14 family.</text>
</comment>
<comment type="subcellular location">
    <subcellularLocation>
        <location evidence="2">Secreted</location>
    </subcellularLocation>
</comment>
<evidence type="ECO:0000313" key="13">
    <source>
        <dbReference type="EMBL" id="KAG7086112.1"/>
    </source>
</evidence>
<evidence type="ECO:0000313" key="14">
    <source>
        <dbReference type="Proteomes" id="UP001049176"/>
    </source>
</evidence>
<comment type="cofactor">
    <cofactor evidence="1">
        <name>Cu(2+)</name>
        <dbReference type="ChEBI" id="CHEBI:29036"/>
    </cofactor>
</comment>
<evidence type="ECO:0000256" key="10">
    <source>
        <dbReference type="ARBA" id="ARBA00023180"/>
    </source>
</evidence>
<dbReference type="GO" id="GO:0004497">
    <property type="term" value="F:monooxygenase activity"/>
    <property type="evidence" value="ECO:0007669"/>
    <property type="project" value="UniProtKB-KW"/>
</dbReference>
<evidence type="ECO:0000256" key="8">
    <source>
        <dbReference type="ARBA" id="ARBA00023033"/>
    </source>
</evidence>
<keyword evidence="9" id="KW-1015">Disulfide bond</keyword>
<evidence type="ECO:0000256" key="5">
    <source>
        <dbReference type="ARBA" id="ARBA00022729"/>
    </source>
</evidence>
<dbReference type="GO" id="GO:0046872">
    <property type="term" value="F:metal ion binding"/>
    <property type="evidence" value="ECO:0007669"/>
    <property type="project" value="UniProtKB-KW"/>
</dbReference>
<feature type="signal peptide" evidence="12">
    <location>
        <begin position="1"/>
        <end position="21"/>
    </location>
</feature>
<dbReference type="OrthoDB" id="2019572at2759"/>
<evidence type="ECO:0000256" key="6">
    <source>
        <dbReference type="ARBA" id="ARBA00023002"/>
    </source>
</evidence>
<keyword evidence="7" id="KW-0186">Copper</keyword>
<comment type="caution">
    <text evidence="13">The sequence shown here is derived from an EMBL/GenBank/DDBJ whole genome shotgun (WGS) entry which is preliminary data.</text>
</comment>
<evidence type="ECO:0000256" key="11">
    <source>
        <dbReference type="ARBA" id="ARBA00046340"/>
    </source>
</evidence>
<keyword evidence="3" id="KW-0964">Secreted</keyword>
<protein>
    <submittedName>
        <fullName evidence="13">Uncharacterized protein</fullName>
    </submittedName>
</protein>
<evidence type="ECO:0000256" key="2">
    <source>
        <dbReference type="ARBA" id="ARBA00004613"/>
    </source>
</evidence>
<reference evidence="13" key="1">
    <citation type="journal article" date="2021" name="Genome Biol. Evol.">
        <title>The assembled and annotated genome of the fairy-ring fungus Marasmius oreades.</title>
        <authorList>
            <person name="Hiltunen M."/>
            <person name="Ament-Velasquez S.L."/>
            <person name="Johannesson H."/>
        </authorList>
    </citation>
    <scope>NUCLEOTIDE SEQUENCE</scope>
    <source>
        <strain evidence="13">03SP1</strain>
    </source>
</reference>
<dbReference type="Proteomes" id="UP001049176">
    <property type="component" value="Chromosome 11"/>
</dbReference>
<dbReference type="GeneID" id="66072702"/>
<evidence type="ECO:0000256" key="3">
    <source>
        <dbReference type="ARBA" id="ARBA00022525"/>
    </source>
</evidence>
<dbReference type="RefSeq" id="XP_043002583.1">
    <property type="nucleotide sequence ID" value="XM_043160626.1"/>
</dbReference>
<keyword evidence="10" id="KW-0325">Glycoprotein</keyword>